<evidence type="ECO:0000313" key="2">
    <source>
        <dbReference type="Proteomes" id="UP001157006"/>
    </source>
</evidence>
<dbReference type="AlphaFoldDB" id="A0AAV1AAW3"/>
<evidence type="ECO:0000313" key="1">
    <source>
        <dbReference type="EMBL" id="CAI8607071.1"/>
    </source>
</evidence>
<protein>
    <recommendedName>
        <fullName evidence="3">F-box domain-containing protein</fullName>
    </recommendedName>
</protein>
<accession>A0AAV1AAW3</accession>
<dbReference type="Gene3D" id="3.80.10.10">
    <property type="entry name" value="Ribonuclease Inhibitor"/>
    <property type="match status" value="1"/>
</dbReference>
<dbReference type="InterPro" id="IPR032675">
    <property type="entry name" value="LRR_dom_sf"/>
</dbReference>
<reference evidence="1 2" key="1">
    <citation type="submission" date="2023-01" db="EMBL/GenBank/DDBJ databases">
        <authorList>
            <person name="Kreplak J."/>
        </authorList>
    </citation>
    <scope>NUCLEOTIDE SEQUENCE [LARGE SCALE GENOMIC DNA]</scope>
</reference>
<proteinExistence type="predicted"/>
<gene>
    <name evidence="1" type="ORF">VFH_IV021000</name>
</gene>
<dbReference type="EMBL" id="OX451739">
    <property type="protein sequence ID" value="CAI8607071.1"/>
    <property type="molecule type" value="Genomic_DNA"/>
</dbReference>
<organism evidence="1 2">
    <name type="scientific">Vicia faba</name>
    <name type="common">Broad bean</name>
    <name type="synonym">Faba vulgaris</name>
    <dbReference type="NCBI Taxonomy" id="3906"/>
    <lineage>
        <taxon>Eukaryota</taxon>
        <taxon>Viridiplantae</taxon>
        <taxon>Streptophyta</taxon>
        <taxon>Embryophyta</taxon>
        <taxon>Tracheophyta</taxon>
        <taxon>Spermatophyta</taxon>
        <taxon>Magnoliopsida</taxon>
        <taxon>eudicotyledons</taxon>
        <taxon>Gunneridae</taxon>
        <taxon>Pentapetalae</taxon>
        <taxon>rosids</taxon>
        <taxon>fabids</taxon>
        <taxon>Fabales</taxon>
        <taxon>Fabaceae</taxon>
        <taxon>Papilionoideae</taxon>
        <taxon>50 kb inversion clade</taxon>
        <taxon>NPAAA clade</taxon>
        <taxon>Hologalegina</taxon>
        <taxon>IRL clade</taxon>
        <taxon>Fabeae</taxon>
        <taxon>Vicia</taxon>
    </lineage>
</organism>
<evidence type="ECO:0008006" key="3">
    <source>
        <dbReference type="Google" id="ProtNLM"/>
    </source>
</evidence>
<keyword evidence="2" id="KW-1185">Reference proteome</keyword>
<dbReference type="Proteomes" id="UP001157006">
    <property type="component" value="Chromosome 4"/>
</dbReference>
<dbReference type="SUPFAM" id="SSF52047">
    <property type="entry name" value="RNI-like"/>
    <property type="match status" value="1"/>
</dbReference>
<sequence length="305" mass="34700">MAAAEAASASKRMAAEEKECCYLPDELLEYIFKSVNDDNLTFKSLSALSKQFLSITNRLRFSVTITDETIPFLPRLFLRFPNLTSLNLTLLSKTLEQVDEILTLISTFPLRIKSLNLSNDINTISIPIPANGLIALSKTMTNLTSLTFYGMKYFDKKDLFFIAHYFPLLEEVNLINPRLMSAGHFMIMDEIDTLLLTLPNLRKIDLSGNIYVNGRFIQVLRKNCKLLQEIIIPPRPWTSRNFICKDCDWTMDNSNYYGKVVLVTGNGEDGRAERASLSMMLDFVQPVTEKESVHELDAVEIAINF</sequence>
<name>A0AAV1AAW3_VICFA</name>